<evidence type="ECO:0000313" key="3">
    <source>
        <dbReference type="Proteomes" id="UP001642484"/>
    </source>
</evidence>
<name>A0ABP0MFK1_9DINO</name>
<comment type="caution">
    <text evidence="2">The sequence shown here is derived from an EMBL/GenBank/DDBJ whole genome shotgun (WGS) entry which is preliminary data.</text>
</comment>
<dbReference type="Proteomes" id="UP001642484">
    <property type="component" value="Unassembled WGS sequence"/>
</dbReference>
<feature type="region of interest" description="Disordered" evidence="1">
    <location>
        <begin position="59"/>
        <end position="142"/>
    </location>
</feature>
<evidence type="ECO:0000256" key="1">
    <source>
        <dbReference type="SAM" id="MobiDB-lite"/>
    </source>
</evidence>
<feature type="compositionally biased region" description="Low complexity" evidence="1">
    <location>
        <begin position="296"/>
        <end position="306"/>
    </location>
</feature>
<feature type="region of interest" description="Disordered" evidence="1">
    <location>
        <begin position="342"/>
        <end position="400"/>
    </location>
</feature>
<organism evidence="2 3">
    <name type="scientific">Durusdinium trenchii</name>
    <dbReference type="NCBI Taxonomy" id="1381693"/>
    <lineage>
        <taxon>Eukaryota</taxon>
        <taxon>Sar</taxon>
        <taxon>Alveolata</taxon>
        <taxon>Dinophyceae</taxon>
        <taxon>Suessiales</taxon>
        <taxon>Symbiodiniaceae</taxon>
        <taxon>Durusdinium</taxon>
    </lineage>
</organism>
<keyword evidence="3" id="KW-1185">Reference proteome</keyword>
<feature type="region of interest" description="Disordered" evidence="1">
    <location>
        <begin position="237"/>
        <end position="306"/>
    </location>
</feature>
<evidence type="ECO:0000313" key="2">
    <source>
        <dbReference type="EMBL" id="CAK9049552.1"/>
    </source>
</evidence>
<reference evidence="2 3" key="1">
    <citation type="submission" date="2024-02" db="EMBL/GenBank/DDBJ databases">
        <authorList>
            <person name="Chen Y."/>
            <person name="Shah S."/>
            <person name="Dougan E. K."/>
            <person name="Thang M."/>
            <person name="Chan C."/>
        </authorList>
    </citation>
    <scope>NUCLEOTIDE SEQUENCE [LARGE SCALE GENOMIC DNA]</scope>
</reference>
<proteinExistence type="predicted"/>
<protein>
    <submittedName>
        <fullName evidence="2">Uncharacterized protein</fullName>
    </submittedName>
</protein>
<sequence>MAGALVGALPFPVSELTWEKLPAVVEAGKLSFENAVMVMKLVLGEPPEEIDMKALERQCPGGQQAAAKSKAKAKPKAKPKASGKAKAKGKSQPKVKAKAKAAGGKARAKAKSGASKKVEIVMKRPAAAPGRVRRPPVKEPEQPDLVLELEQKRKNEEEAPAADAFEIPSCLTLQQGLEHVEQQHSQPAQPTIEVDSASQASTLQLGASVSTVPATAAELEMRAQLATLQAELDVLQKKGQSAADDPQQPLRRIPPSLALDTPIFGSPDNQMGLEESQFADTKVPASSLDEPAAMEPAPAVSHAAPSTTPAPAMCPLMVAVPEEAGTAMDQSKVAPSPEEAAVAMEKPAEPTAPIDSSQVPPAAPIEPPSNLAPAAPIKPPSHVVPAAPIEPTSKVEPSPQEMAAGAMALVVAPATAAMAPSPAEPPAMPKEPANALTISKGAMPVESVPPAHIPDQPQVDERDHAIATLQAKLKVLEDQLLSNAKASNAKAPQVSSLNVVTAPPADLPDHAMVELDGEPLNPVELDEEMQRLINENSGPGSTWKDDVVDNEEQEEKINYSTHRNSGMRLNRFMESKEGAKFPHMRAMFESDRTALLRVWVLNKENRNQCESEVILSRSKSARIEGIRECITVKEMIKRGWPKGKILGAIQKGGGIKDEHDPTDPTLTSYWCITGRKKVDSEEMKQESTMRVKTESNAESLDALLGSTPALPPSLGLSAAASGMSDEQVKALADALGSARDRLEVQRRAELESLSDERGVHTASRRCGLALPVEVQYMQLPVCSDYNDAGEAIVDIIDWYLYDDNGINITLQAAAQWIAESINRLSVDGVRLKDPTTGEEAGHFYGYAVHFKGDWKYLVALFNMTQSAQQEQVCWKCGASKGTSDPNMCYVNLNHDAPWRRTAVSMWSVKPAFANIVGFSKEMVAPDVLHCWHLGVCRDLIGSVVRLLVSERYWPGSNINDRLAFATASLKRWAKHRALSLTIKRLTKQNLSWGDQYFG</sequence>
<gene>
    <name evidence="2" type="ORF">CCMP2556_LOCUS25349</name>
</gene>
<accession>A0ABP0MFK1</accession>
<dbReference type="EMBL" id="CAXAMN010017002">
    <property type="protein sequence ID" value="CAK9049552.1"/>
    <property type="molecule type" value="Genomic_DNA"/>
</dbReference>
<feature type="compositionally biased region" description="Low complexity" evidence="1">
    <location>
        <begin position="100"/>
        <end position="115"/>
    </location>
</feature>
<feature type="compositionally biased region" description="Basic residues" evidence="1">
    <location>
        <begin position="69"/>
        <end position="99"/>
    </location>
</feature>